<feature type="transmembrane region" description="Helical" evidence="10">
    <location>
        <begin position="212"/>
        <end position="233"/>
    </location>
</feature>
<evidence type="ECO:0000313" key="12">
    <source>
        <dbReference type="EMBL" id="KAK9886749.1"/>
    </source>
</evidence>
<keyword evidence="3 9" id="KW-0812">Transmembrane</keyword>
<comment type="subcellular location">
    <subcellularLocation>
        <location evidence="9">Membrane</location>
        <topology evidence="9">Multi-pass membrane protein</topology>
    </subcellularLocation>
    <subcellularLocation>
        <location evidence="1">Mitochondrion inner membrane</location>
        <topology evidence="1">Multi-pass membrane protein</topology>
    </subcellularLocation>
</comment>
<comment type="similarity">
    <text evidence="2 9">Belongs to the OXA1/ALB3/YidC family.</text>
</comment>
<dbReference type="AlphaFoldDB" id="A0AAW1V0T4"/>
<name>A0AAW1V0T4_9CUCU</name>
<keyword evidence="13" id="KW-1185">Reference proteome</keyword>
<comment type="caution">
    <text evidence="12">The sequence shown here is derived from an EMBL/GenBank/DDBJ whole genome shotgun (WGS) entry which is preliminary data.</text>
</comment>
<dbReference type="GO" id="GO:0032979">
    <property type="term" value="P:protein insertion into mitochondrial inner membrane from matrix"/>
    <property type="evidence" value="ECO:0007669"/>
    <property type="project" value="TreeGrafter"/>
</dbReference>
<evidence type="ECO:0000256" key="7">
    <source>
        <dbReference type="ARBA" id="ARBA00023128"/>
    </source>
</evidence>
<dbReference type="NCBIfam" id="TIGR03592">
    <property type="entry name" value="yidC_oxa1_cterm"/>
    <property type="match status" value="1"/>
</dbReference>
<evidence type="ECO:0000256" key="5">
    <source>
        <dbReference type="ARBA" id="ARBA00022946"/>
    </source>
</evidence>
<feature type="transmembrane region" description="Helical" evidence="10">
    <location>
        <begin position="288"/>
        <end position="306"/>
    </location>
</feature>
<dbReference type="GO" id="GO:0032977">
    <property type="term" value="F:membrane insertase activity"/>
    <property type="evidence" value="ECO:0007669"/>
    <property type="project" value="InterPro"/>
</dbReference>
<keyword evidence="5" id="KW-0809">Transit peptide</keyword>
<keyword evidence="4" id="KW-0999">Mitochondrion inner membrane</keyword>
<feature type="domain" description="Membrane insertase YidC/Oxa/ALB C-terminal" evidence="11">
    <location>
        <begin position="212"/>
        <end position="403"/>
    </location>
</feature>
<evidence type="ECO:0000256" key="3">
    <source>
        <dbReference type="ARBA" id="ARBA00022692"/>
    </source>
</evidence>
<evidence type="ECO:0000256" key="1">
    <source>
        <dbReference type="ARBA" id="ARBA00004448"/>
    </source>
</evidence>
<protein>
    <recommendedName>
        <fullName evidence="11">Membrane insertase YidC/Oxa/ALB C-terminal domain-containing protein</fullName>
    </recommendedName>
</protein>
<keyword evidence="6 10" id="KW-1133">Transmembrane helix</keyword>
<reference evidence="12 13" key="1">
    <citation type="submission" date="2023-03" db="EMBL/GenBank/DDBJ databases">
        <title>Genome insight into feeding habits of ladybird beetles.</title>
        <authorList>
            <person name="Li H.-S."/>
            <person name="Huang Y.-H."/>
            <person name="Pang H."/>
        </authorList>
    </citation>
    <scope>NUCLEOTIDE SEQUENCE [LARGE SCALE GENOMIC DNA]</scope>
    <source>
        <strain evidence="12">SYSU_2023b</strain>
        <tissue evidence="12">Whole body</tissue>
    </source>
</reference>
<dbReference type="GO" id="GO:0005743">
    <property type="term" value="C:mitochondrial inner membrane"/>
    <property type="evidence" value="ECO:0007669"/>
    <property type="project" value="UniProtKB-SubCell"/>
</dbReference>
<evidence type="ECO:0000256" key="2">
    <source>
        <dbReference type="ARBA" id="ARBA00009877"/>
    </source>
</evidence>
<dbReference type="EMBL" id="JARQZJ010000102">
    <property type="protein sequence ID" value="KAK9886749.1"/>
    <property type="molecule type" value="Genomic_DNA"/>
</dbReference>
<evidence type="ECO:0000256" key="9">
    <source>
        <dbReference type="RuleBase" id="RU003945"/>
    </source>
</evidence>
<evidence type="ECO:0000256" key="10">
    <source>
        <dbReference type="SAM" id="Phobius"/>
    </source>
</evidence>
<dbReference type="Pfam" id="PF02096">
    <property type="entry name" value="60KD_IMP"/>
    <property type="match status" value="1"/>
</dbReference>
<dbReference type="PANTHER" id="PTHR12428:SF66">
    <property type="entry name" value="MITOCHONDRIAL INNER MEMBRANE PROTEIN OXA1L"/>
    <property type="match status" value="1"/>
</dbReference>
<dbReference type="PANTHER" id="PTHR12428">
    <property type="entry name" value="OXA1"/>
    <property type="match status" value="1"/>
</dbReference>
<dbReference type="CDD" id="cd20069">
    <property type="entry name" value="5TM_Oxa1-like"/>
    <property type="match status" value="1"/>
</dbReference>
<evidence type="ECO:0000313" key="13">
    <source>
        <dbReference type="Proteomes" id="UP001431783"/>
    </source>
</evidence>
<proteinExistence type="inferred from homology"/>
<dbReference type="InterPro" id="IPR001708">
    <property type="entry name" value="YidC/ALB3/OXA1/COX18"/>
</dbReference>
<keyword evidence="8 10" id="KW-0472">Membrane</keyword>
<organism evidence="12 13">
    <name type="scientific">Henosepilachna vigintioctopunctata</name>
    <dbReference type="NCBI Taxonomy" id="420089"/>
    <lineage>
        <taxon>Eukaryota</taxon>
        <taxon>Metazoa</taxon>
        <taxon>Ecdysozoa</taxon>
        <taxon>Arthropoda</taxon>
        <taxon>Hexapoda</taxon>
        <taxon>Insecta</taxon>
        <taxon>Pterygota</taxon>
        <taxon>Neoptera</taxon>
        <taxon>Endopterygota</taxon>
        <taxon>Coleoptera</taxon>
        <taxon>Polyphaga</taxon>
        <taxon>Cucujiformia</taxon>
        <taxon>Coccinelloidea</taxon>
        <taxon>Coccinellidae</taxon>
        <taxon>Epilachninae</taxon>
        <taxon>Epilachnini</taxon>
        <taxon>Henosepilachna</taxon>
    </lineage>
</organism>
<feature type="transmembrane region" description="Helical" evidence="10">
    <location>
        <begin position="334"/>
        <end position="352"/>
    </location>
</feature>
<evidence type="ECO:0000256" key="6">
    <source>
        <dbReference type="ARBA" id="ARBA00022989"/>
    </source>
</evidence>
<dbReference type="Proteomes" id="UP001431783">
    <property type="component" value="Unassembled WGS sequence"/>
</dbReference>
<dbReference type="InterPro" id="IPR028055">
    <property type="entry name" value="YidC/Oxa/ALB_C"/>
</dbReference>
<evidence type="ECO:0000259" key="11">
    <source>
        <dbReference type="Pfam" id="PF02096"/>
    </source>
</evidence>
<gene>
    <name evidence="12" type="ORF">WA026_018401</name>
</gene>
<sequence>MLSRTCFLSQFKDYSKSVQNTRKLLQQKNLRFSTTVVILKKQEVDEQCIALNKQSYVNRTGERLKKWMNNLSRNKIGNIAGASLILDANIDPLPSNTVSKVADQTVSQLLDSKTNSLSGREASVSNTNVPPINESPIQTETISQAVPASAESSNIVIPEPPPIPDVPFVEIAEQLNALGQPTFASLGLGGWTPAGIVQNCFEYLNVSLGIPWWEAIIIGTVFIRISMFPLVIISQRNASKMNNTLPQLQAIQMKLTEARQSGNNLEAAKYSQEMMLFMKEKGVNPLKNMVVPLAQMPIFLSFFIGLRQMANAPVESLKTGGLWWFTDLTLPDQFYLMPVITSITLWATIELGTDSAKLSSQNLQTMKYVLRALPVFILPFTINFPGAILVYWASSNFVSLAQVGFLKIPAVREYFNIEKTIAFNPESLPVKPKGFTEGLKDSWTNMKIVNQLEERRRLDDIHFRRAGKGPITKTYKYDPTKQINPTGGVPVNAKKR</sequence>
<evidence type="ECO:0000256" key="4">
    <source>
        <dbReference type="ARBA" id="ARBA00022792"/>
    </source>
</evidence>
<feature type="transmembrane region" description="Helical" evidence="10">
    <location>
        <begin position="373"/>
        <end position="393"/>
    </location>
</feature>
<evidence type="ECO:0000256" key="8">
    <source>
        <dbReference type="ARBA" id="ARBA00023136"/>
    </source>
</evidence>
<keyword evidence="7" id="KW-0496">Mitochondrion</keyword>
<accession>A0AAW1V0T4</accession>